<keyword evidence="2" id="KW-0812">Transmembrane</keyword>
<protein>
    <recommendedName>
        <fullName evidence="6">Gram-positive cocci surface proteins LPxTG domain-containing protein</fullName>
    </recommendedName>
</protein>
<evidence type="ECO:0000256" key="1">
    <source>
        <dbReference type="SAM" id="MobiDB-lite"/>
    </source>
</evidence>
<feature type="signal peptide" evidence="3">
    <location>
        <begin position="1"/>
        <end position="28"/>
    </location>
</feature>
<keyword evidence="3" id="KW-0732">Signal</keyword>
<sequence>MSLNTPARLATAIGVGALLLAAPAAAHAAAPPTPENSVGILTLLDTGGKVVAVGSTTAQPGFATVLAPAPCPAGFTDAARASVVPAGGKAMVISATIPLTNPAAPAAVPVLAVLDDYKLGSGATVALECLSVKGGIPVPAASVFSVGLDIAGTGYTVVPAPVLPSNPPTTAPGTTGPTTSPPTASATAPQSVPATAGAETAPGSQAASGSGRGDLASTGSATLPLLFGAGILSAAGAALLLRRRSKASHS</sequence>
<evidence type="ECO:0000256" key="2">
    <source>
        <dbReference type="SAM" id="Phobius"/>
    </source>
</evidence>
<feature type="region of interest" description="Disordered" evidence="1">
    <location>
        <begin position="166"/>
        <end position="215"/>
    </location>
</feature>
<dbReference type="OrthoDB" id="10009492at2"/>
<reference evidence="4 5" key="1">
    <citation type="submission" date="2018-01" db="EMBL/GenBank/DDBJ databases">
        <title>Arthrobacter sp. nov., from glaciers in China.</title>
        <authorList>
            <person name="Liu Q."/>
            <person name="Xin Y.-H."/>
        </authorList>
    </citation>
    <scope>NUCLEOTIDE SEQUENCE [LARGE SCALE GENOMIC DNA]</scope>
    <source>
        <strain evidence="4 5">HLT2-12-2</strain>
    </source>
</reference>
<feature type="chain" id="PRO_5015510257" description="Gram-positive cocci surface proteins LPxTG domain-containing protein" evidence="3">
    <location>
        <begin position="29"/>
        <end position="250"/>
    </location>
</feature>
<keyword evidence="2" id="KW-0472">Membrane</keyword>
<name>A0A2S3ZS89_ARTGL</name>
<dbReference type="RefSeq" id="WP_103467107.1">
    <property type="nucleotide sequence ID" value="NZ_PPXB01000018.1"/>
</dbReference>
<keyword evidence="2" id="KW-1133">Transmembrane helix</keyword>
<organism evidence="4 5">
    <name type="scientific">Arthrobacter glacialis</name>
    <dbReference type="NCBI Taxonomy" id="1664"/>
    <lineage>
        <taxon>Bacteria</taxon>
        <taxon>Bacillati</taxon>
        <taxon>Actinomycetota</taxon>
        <taxon>Actinomycetes</taxon>
        <taxon>Micrococcales</taxon>
        <taxon>Micrococcaceae</taxon>
        <taxon>Arthrobacter</taxon>
    </lineage>
</organism>
<evidence type="ECO:0000313" key="4">
    <source>
        <dbReference type="EMBL" id="POH72088.1"/>
    </source>
</evidence>
<gene>
    <name evidence="4" type="ORF">CVS27_17330</name>
</gene>
<proteinExistence type="predicted"/>
<feature type="transmembrane region" description="Helical" evidence="2">
    <location>
        <begin position="221"/>
        <end position="241"/>
    </location>
</feature>
<dbReference type="AlphaFoldDB" id="A0A2S3ZS89"/>
<evidence type="ECO:0000313" key="5">
    <source>
        <dbReference type="Proteomes" id="UP000237061"/>
    </source>
</evidence>
<accession>A0A2S3ZS89</accession>
<feature type="compositionally biased region" description="Low complexity" evidence="1">
    <location>
        <begin position="171"/>
        <end position="196"/>
    </location>
</feature>
<evidence type="ECO:0008006" key="6">
    <source>
        <dbReference type="Google" id="ProtNLM"/>
    </source>
</evidence>
<dbReference type="EMBL" id="PPXC01000017">
    <property type="protein sequence ID" value="POH72088.1"/>
    <property type="molecule type" value="Genomic_DNA"/>
</dbReference>
<dbReference type="Proteomes" id="UP000237061">
    <property type="component" value="Unassembled WGS sequence"/>
</dbReference>
<evidence type="ECO:0000256" key="3">
    <source>
        <dbReference type="SAM" id="SignalP"/>
    </source>
</evidence>
<keyword evidence="5" id="KW-1185">Reference proteome</keyword>
<comment type="caution">
    <text evidence="4">The sequence shown here is derived from an EMBL/GenBank/DDBJ whole genome shotgun (WGS) entry which is preliminary data.</text>
</comment>
<dbReference type="NCBIfam" id="TIGR01167">
    <property type="entry name" value="LPXTG_anchor"/>
    <property type="match status" value="1"/>
</dbReference>